<reference evidence="3" key="1">
    <citation type="submission" date="2016-10" db="EMBL/GenBank/DDBJ databases">
        <authorList>
            <person name="Varghese N."/>
            <person name="Submissions S."/>
        </authorList>
    </citation>
    <scope>NUCLEOTIDE SEQUENCE [LARGE SCALE GENOMIC DNA]</scope>
    <source>
        <strain evidence="3">CGMCC 4.7042</strain>
    </source>
</reference>
<dbReference type="CDD" id="cd06558">
    <property type="entry name" value="crotonase-like"/>
    <property type="match status" value="1"/>
</dbReference>
<keyword evidence="2" id="KW-0413">Isomerase</keyword>
<dbReference type="GO" id="GO:0016853">
    <property type="term" value="F:isomerase activity"/>
    <property type="evidence" value="ECO:0007669"/>
    <property type="project" value="UniProtKB-KW"/>
</dbReference>
<dbReference type="AlphaFoldDB" id="A0A1H0B7J2"/>
<dbReference type="InterPro" id="IPR001753">
    <property type="entry name" value="Enoyl-CoA_hydra/iso"/>
</dbReference>
<protein>
    <submittedName>
        <fullName evidence="2">Isomerase DpgB</fullName>
    </submittedName>
</protein>
<name>A0A1H0B7J2_9ACTN</name>
<sequence length="265" mass="28302">MVRTHDEPSTPAEGGPAEHGTPTNGSRTAPSGAPDGLGITLSLDAGRPLPELTAAVTGACDRAEEQADRTVVIVRLPDVPAAARSWPGGPEPVDIQQINRWERAVRRMERLPALSIAVAIGACGGPALDLLLVTDYRIGAPDFRLLVPVNDGHFWPGMAVHRLSQQLGAARARQIVLWGDDIDASRAHELGLIDRIETETDDAVHTASVLMGRISDRELAIRRQLLLEAQTLEYDDAVGAHLAACDRELRRLTAPGAGREAGGTR</sequence>
<proteinExistence type="predicted"/>
<dbReference type="InterPro" id="IPR053545">
    <property type="entry name" value="Enoyl-CoA_hydratase-like"/>
</dbReference>
<evidence type="ECO:0000313" key="2">
    <source>
        <dbReference type="EMBL" id="SDN41629.1"/>
    </source>
</evidence>
<accession>A0A1H0B7J2</accession>
<dbReference type="Pfam" id="PF00378">
    <property type="entry name" value="ECH_1"/>
    <property type="match status" value="1"/>
</dbReference>
<evidence type="ECO:0000313" key="3">
    <source>
        <dbReference type="Proteomes" id="UP000199063"/>
    </source>
</evidence>
<dbReference type="Gene3D" id="3.90.226.10">
    <property type="entry name" value="2-enoyl-CoA Hydratase, Chain A, domain 1"/>
    <property type="match status" value="1"/>
</dbReference>
<gene>
    <name evidence="2" type="ORF">SAMN05444921_12697</name>
</gene>
<dbReference type="InterPro" id="IPR029045">
    <property type="entry name" value="ClpP/crotonase-like_dom_sf"/>
</dbReference>
<dbReference type="NCBIfam" id="NF042431">
    <property type="entry name" value="EnCoAhydt_DpgB"/>
    <property type="match status" value="1"/>
</dbReference>
<dbReference type="STRING" id="1196353.SAMN05444921_12697"/>
<dbReference type="EMBL" id="FNHI01000026">
    <property type="protein sequence ID" value="SDN41629.1"/>
    <property type="molecule type" value="Genomic_DNA"/>
</dbReference>
<dbReference type="PANTHER" id="PTHR43459:SF1">
    <property type="entry name" value="EG:BACN32G11.4 PROTEIN"/>
    <property type="match status" value="1"/>
</dbReference>
<feature type="region of interest" description="Disordered" evidence="1">
    <location>
        <begin position="1"/>
        <end position="38"/>
    </location>
</feature>
<dbReference type="PANTHER" id="PTHR43459">
    <property type="entry name" value="ENOYL-COA HYDRATASE"/>
    <property type="match status" value="1"/>
</dbReference>
<dbReference type="Proteomes" id="UP000199063">
    <property type="component" value="Unassembled WGS sequence"/>
</dbReference>
<evidence type="ECO:0000256" key="1">
    <source>
        <dbReference type="SAM" id="MobiDB-lite"/>
    </source>
</evidence>
<dbReference type="SUPFAM" id="SSF52096">
    <property type="entry name" value="ClpP/crotonase"/>
    <property type="match status" value="1"/>
</dbReference>
<keyword evidence="3" id="KW-1185">Reference proteome</keyword>
<organism evidence="2 3">
    <name type="scientific">Streptomyces wuyuanensis</name>
    <dbReference type="NCBI Taxonomy" id="1196353"/>
    <lineage>
        <taxon>Bacteria</taxon>
        <taxon>Bacillati</taxon>
        <taxon>Actinomycetota</taxon>
        <taxon>Actinomycetes</taxon>
        <taxon>Kitasatosporales</taxon>
        <taxon>Streptomycetaceae</taxon>
        <taxon>Streptomyces</taxon>
    </lineage>
</organism>